<protein>
    <submittedName>
        <fullName evidence="1">Uncharacterized protein</fullName>
    </submittedName>
</protein>
<comment type="caution">
    <text evidence="1">The sequence shown here is derived from an EMBL/GenBank/DDBJ whole genome shotgun (WGS) entry which is preliminary data.</text>
</comment>
<organism evidence="1 2">
    <name type="scientific">Paraburkholderia atlantica</name>
    <dbReference type="NCBI Taxonomy" id="2654982"/>
    <lineage>
        <taxon>Bacteria</taxon>
        <taxon>Pseudomonadati</taxon>
        <taxon>Pseudomonadota</taxon>
        <taxon>Betaproteobacteria</taxon>
        <taxon>Burkholderiales</taxon>
        <taxon>Burkholderiaceae</taxon>
        <taxon>Paraburkholderia</taxon>
    </lineage>
</organism>
<proteinExistence type="predicted"/>
<evidence type="ECO:0000313" key="1">
    <source>
        <dbReference type="EMBL" id="MBB5428325.1"/>
    </source>
</evidence>
<keyword evidence="2" id="KW-1185">Reference proteome</keyword>
<name>A0A7W8QEQ4_PARAM</name>
<dbReference type="AlphaFoldDB" id="A0A7W8QEQ4"/>
<accession>A0A7W8QEQ4</accession>
<sequence>MPLPNGVDPTGTIHPVCPSAGWMGNRGLLHDREGRVVRDWRIRAWITCRPAYKNWSRKPLMQPGKYTELFFLDEATALSAGHRPCAMCRRADYLSFKAHWLSANRFTSDMTAQQMDAKLHIERFNRGTTSEWRQSLQALPAGVFVIWDGVPHLWNGTRLFRWTDTGYVDSLHPEIFTVTVELLTPPSVSKAIRHGYAVQLHPTTSIKTHTAGAYRPGR</sequence>
<reference evidence="1 2" key="1">
    <citation type="submission" date="2020-08" db="EMBL/GenBank/DDBJ databases">
        <title>Genomic Encyclopedia of Type Strains, Phase IV (KMG-V): Genome sequencing to study the core and pangenomes of soil and plant-associated prokaryotes.</title>
        <authorList>
            <person name="Whitman W."/>
        </authorList>
    </citation>
    <scope>NUCLEOTIDE SEQUENCE [LARGE SCALE GENOMIC DNA]</scope>
    <source>
        <strain evidence="1 2">JPY158</strain>
    </source>
</reference>
<evidence type="ECO:0000313" key="2">
    <source>
        <dbReference type="Proteomes" id="UP000592780"/>
    </source>
</evidence>
<gene>
    <name evidence="1" type="ORF">HDG40_006512</name>
</gene>
<dbReference type="EMBL" id="JACHDD010000012">
    <property type="protein sequence ID" value="MBB5428325.1"/>
    <property type="molecule type" value="Genomic_DNA"/>
</dbReference>
<dbReference type="Proteomes" id="UP000592780">
    <property type="component" value="Unassembled WGS sequence"/>
</dbReference>